<evidence type="ECO:0000256" key="7">
    <source>
        <dbReference type="ARBA" id="ARBA00023052"/>
    </source>
</evidence>
<reference evidence="16" key="1">
    <citation type="submission" date="2017-02" db="UniProtKB">
        <authorList>
            <consortium name="WormBaseParasite"/>
        </authorList>
    </citation>
    <scope>IDENTIFICATION</scope>
</reference>
<dbReference type="InterPro" id="IPR001017">
    <property type="entry name" value="DH_E1"/>
</dbReference>
<evidence type="ECO:0000256" key="6">
    <source>
        <dbReference type="ARBA" id="ARBA00023002"/>
    </source>
</evidence>
<evidence type="ECO:0000313" key="13">
    <source>
        <dbReference type="EMBL" id="VDN52186.1"/>
    </source>
</evidence>
<dbReference type="FunFam" id="3.40.50.970:FF:000013">
    <property type="entry name" value="Pyruvate dehydrogenase E1 component subunit alpha"/>
    <property type="match status" value="1"/>
</dbReference>
<dbReference type="PANTHER" id="PTHR11516">
    <property type="entry name" value="PYRUVATE DEHYDROGENASE E1 COMPONENT, ALPHA SUBUNIT BACTERIAL AND ORGANELLAR"/>
    <property type="match status" value="1"/>
</dbReference>
<dbReference type="GO" id="GO:0005759">
    <property type="term" value="C:mitochondrial matrix"/>
    <property type="evidence" value="ECO:0007669"/>
    <property type="project" value="UniProtKB-SubCell"/>
</dbReference>
<comment type="function">
    <text evidence="11">The pyruvate dehydrogenase complex catalyzes the overall conversion of pyruvate to acetyl-CoA and CO(2).</text>
</comment>
<name>A0A0N4UK15_DRAME</name>
<dbReference type="OrthoDB" id="10256198at2759"/>
<dbReference type="CDD" id="cd02000">
    <property type="entry name" value="TPP_E1_PDC_ADC_BCADC"/>
    <property type="match status" value="1"/>
</dbReference>
<dbReference type="AlphaFoldDB" id="A0A0N4UK15"/>
<dbReference type="Proteomes" id="UP000274756">
    <property type="component" value="Unassembled WGS sequence"/>
</dbReference>
<dbReference type="EMBL" id="UYYG01000048">
    <property type="protein sequence ID" value="VDN52186.1"/>
    <property type="molecule type" value="Genomic_DNA"/>
</dbReference>
<dbReference type="PANTHER" id="PTHR11516:SF60">
    <property type="entry name" value="PYRUVATE DEHYDROGENASE E1 COMPONENT SUBUNIT ALPHA"/>
    <property type="match status" value="1"/>
</dbReference>
<keyword evidence="6 11" id="KW-0560">Oxidoreductase</keyword>
<evidence type="ECO:0000313" key="15">
    <source>
        <dbReference type="Proteomes" id="UP000274756"/>
    </source>
</evidence>
<evidence type="ECO:0000256" key="5">
    <source>
        <dbReference type="ARBA" id="ARBA00022946"/>
    </source>
</evidence>
<evidence type="ECO:0000256" key="11">
    <source>
        <dbReference type="RuleBase" id="RU361139"/>
    </source>
</evidence>
<reference evidence="13 15" key="2">
    <citation type="submission" date="2018-11" db="EMBL/GenBank/DDBJ databases">
        <authorList>
            <consortium name="Pathogen Informatics"/>
        </authorList>
    </citation>
    <scope>NUCLEOTIDE SEQUENCE [LARGE SCALE GENOMIC DNA]</scope>
</reference>
<dbReference type="Gene3D" id="3.40.50.970">
    <property type="match status" value="1"/>
</dbReference>
<dbReference type="STRING" id="318479.A0A0N4UK15"/>
<dbReference type="GO" id="GO:0004739">
    <property type="term" value="F:pyruvate dehydrogenase (acetyl-transferring) activity"/>
    <property type="evidence" value="ECO:0007669"/>
    <property type="project" value="UniProtKB-UniRule"/>
</dbReference>
<dbReference type="InterPro" id="IPR029061">
    <property type="entry name" value="THDP-binding"/>
</dbReference>
<protein>
    <recommendedName>
        <fullName evidence="11">Pyruvate dehydrogenase E1 component subunit alpha</fullName>
        <ecNumber evidence="11">1.2.4.1</ecNumber>
    </recommendedName>
</protein>
<dbReference type="GO" id="GO:0046872">
    <property type="term" value="F:metal ion binding"/>
    <property type="evidence" value="ECO:0007669"/>
    <property type="project" value="UniProtKB-KW"/>
</dbReference>
<keyword evidence="9 11" id="KW-0670">Pyruvate</keyword>
<feature type="domain" description="Dehydrogenase E1 component" evidence="12">
    <location>
        <begin position="60"/>
        <end position="353"/>
    </location>
</feature>
<evidence type="ECO:0000259" key="12">
    <source>
        <dbReference type="Pfam" id="PF00676"/>
    </source>
</evidence>
<evidence type="ECO:0000256" key="10">
    <source>
        <dbReference type="ARBA" id="ARBA00051231"/>
    </source>
</evidence>
<keyword evidence="5" id="KW-0809">Transit peptide</keyword>
<dbReference type="NCBIfam" id="TIGR03182">
    <property type="entry name" value="PDH_E1_alph_y"/>
    <property type="match status" value="1"/>
</dbReference>
<dbReference type="GO" id="GO:0006086">
    <property type="term" value="P:pyruvate decarboxylation to acetyl-CoA"/>
    <property type="evidence" value="ECO:0007669"/>
    <property type="project" value="InterPro"/>
</dbReference>
<proteinExistence type="predicted"/>
<evidence type="ECO:0000256" key="4">
    <source>
        <dbReference type="ARBA" id="ARBA00022723"/>
    </source>
</evidence>
<keyword evidence="15" id="KW-1185">Reference proteome</keyword>
<evidence type="ECO:0000313" key="16">
    <source>
        <dbReference type="WBParaSite" id="DME_0000803401-mRNA-1"/>
    </source>
</evidence>
<keyword evidence="7 11" id="KW-0786">Thiamine pyrophosphate</keyword>
<dbReference type="Pfam" id="PF00676">
    <property type="entry name" value="E1_dh"/>
    <property type="match status" value="1"/>
</dbReference>
<comment type="catalytic activity">
    <reaction evidence="10 11">
        <text>N(6)-[(R)-lipoyl]-L-lysyl-[protein] + pyruvate + H(+) = N(6)-[(R)-S(8)-acetyldihydrolipoyl]-L-lysyl-[protein] + CO2</text>
        <dbReference type="Rhea" id="RHEA:19189"/>
        <dbReference type="Rhea" id="RHEA-COMP:10474"/>
        <dbReference type="Rhea" id="RHEA-COMP:10478"/>
        <dbReference type="ChEBI" id="CHEBI:15361"/>
        <dbReference type="ChEBI" id="CHEBI:15378"/>
        <dbReference type="ChEBI" id="CHEBI:16526"/>
        <dbReference type="ChEBI" id="CHEBI:83099"/>
        <dbReference type="ChEBI" id="CHEBI:83111"/>
        <dbReference type="EC" id="1.2.4.1"/>
    </reaction>
</comment>
<accession>A0A0N4UK15</accession>
<dbReference type="WBParaSite" id="DME_0000803401-mRNA-1">
    <property type="protein sequence ID" value="DME_0000803401-mRNA-1"/>
    <property type="gene ID" value="DME_0000803401"/>
</dbReference>
<evidence type="ECO:0000256" key="3">
    <source>
        <dbReference type="ARBA" id="ARBA00022553"/>
    </source>
</evidence>
<dbReference type="InterPro" id="IPR050642">
    <property type="entry name" value="PDH_E1_Alpha_Subunit"/>
</dbReference>
<dbReference type="InterPro" id="IPR017597">
    <property type="entry name" value="Pyrv_DH_E1_asu_subgrp-y"/>
</dbReference>
<comment type="subcellular location">
    <subcellularLocation>
        <location evidence="2">Mitochondrion matrix</location>
    </subcellularLocation>
</comment>
<evidence type="ECO:0000313" key="14">
    <source>
        <dbReference type="Proteomes" id="UP000038040"/>
    </source>
</evidence>
<keyword evidence="8" id="KW-0496">Mitochondrion</keyword>
<dbReference type="SUPFAM" id="SSF52518">
    <property type="entry name" value="Thiamin diphosphate-binding fold (THDP-binding)"/>
    <property type="match status" value="1"/>
</dbReference>
<keyword evidence="3" id="KW-0597">Phosphoprotein</keyword>
<dbReference type="Proteomes" id="UP000038040">
    <property type="component" value="Unplaced"/>
</dbReference>
<evidence type="ECO:0000256" key="8">
    <source>
        <dbReference type="ARBA" id="ARBA00023128"/>
    </source>
</evidence>
<dbReference type="EC" id="1.2.4.1" evidence="11"/>
<evidence type="ECO:0000256" key="1">
    <source>
        <dbReference type="ARBA" id="ARBA00001964"/>
    </source>
</evidence>
<sequence>MISLVSKFVKPHSTTALPLRFVNSEASFQTKPYKLHRLDSGPSVDVVLKREDALEYYRLMQTIRRMETAAGNLFKEQKVRGFCHLYVGQEACAVGIKASMSPNDAIITSYRCHSWTFLMGATVAEVLSELTGRISGNSRGKGGSMHMYGKNYYGGNGIVGAQQPLGTGIGFAMKYRKQKNVSLTIYGDGAANQGQFFESTNMAKLWNLPVIYICENNGYGMGTSADRSSASVDYYSRGDYVPGVWVDGMDILAVRECIRWAKEYCNADKGPLVLEMATYRYSGHSMSDPGTSYRSRDEIQEVRKTRDPISGLKDKLITSELATESELKEIDQKARKEVDEAVAIALNEPHPPPEVLFADVYHNNPPELVRGITFDDTVVQPFATTSDLLKAFGKK</sequence>
<organism evidence="14 16">
    <name type="scientific">Dracunculus medinensis</name>
    <name type="common">Guinea worm</name>
    <dbReference type="NCBI Taxonomy" id="318479"/>
    <lineage>
        <taxon>Eukaryota</taxon>
        <taxon>Metazoa</taxon>
        <taxon>Ecdysozoa</taxon>
        <taxon>Nematoda</taxon>
        <taxon>Chromadorea</taxon>
        <taxon>Rhabditida</taxon>
        <taxon>Spirurina</taxon>
        <taxon>Dracunculoidea</taxon>
        <taxon>Dracunculidae</taxon>
        <taxon>Dracunculus</taxon>
    </lineage>
</organism>
<gene>
    <name evidence="13" type="ORF">DME_LOCUS2159</name>
</gene>
<evidence type="ECO:0000256" key="2">
    <source>
        <dbReference type="ARBA" id="ARBA00004305"/>
    </source>
</evidence>
<comment type="cofactor">
    <cofactor evidence="1 11">
        <name>thiamine diphosphate</name>
        <dbReference type="ChEBI" id="CHEBI:58937"/>
    </cofactor>
</comment>
<keyword evidence="4" id="KW-0479">Metal-binding</keyword>
<evidence type="ECO:0000256" key="9">
    <source>
        <dbReference type="ARBA" id="ARBA00023317"/>
    </source>
</evidence>